<dbReference type="PhylomeDB" id="A7RMF4"/>
<feature type="transmembrane region" description="Helical" evidence="1">
    <location>
        <begin position="114"/>
        <end position="135"/>
    </location>
</feature>
<dbReference type="PANTHER" id="PTHR11161:SF0">
    <property type="entry name" value="O-ACYLTRANSFERASE LIKE PROTEIN"/>
    <property type="match status" value="1"/>
</dbReference>
<feature type="transmembrane region" description="Helical" evidence="1">
    <location>
        <begin position="371"/>
        <end position="394"/>
    </location>
</feature>
<keyword evidence="1" id="KW-1133">Transmembrane helix</keyword>
<dbReference type="OMA" id="CEVHIAS"/>
<feature type="transmembrane region" description="Helical" evidence="1">
    <location>
        <begin position="73"/>
        <end position="94"/>
    </location>
</feature>
<dbReference type="InterPro" id="IPR052728">
    <property type="entry name" value="O2_lipid_transport_reg"/>
</dbReference>
<dbReference type="AlphaFoldDB" id="A7RMF4"/>
<keyword evidence="1" id="KW-0472">Membrane</keyword>
<dbReference type="Proteomes" id="UP000001593">
    <property type="component" value="Unassembled WGS sequence"/>
</dbReference>
<feature type="transmembrane region" description="Helical" evidence="1">
    <location>
        <begin position="255"/>
        <end position="275"/>
    </location>
</feature>
<feature type="transmembrane region" description="Helical" evidence="1">
    <location>
        <begin position="325"/>
        <end position="350"/>
    </location>
</feature>
<feature type="transmembrane region" description="Helical" evidence="1">
    <location>
        <begin position="287"/>
        <end position="305"/>
    </location>
</feature>
<evidence type="ECO:0000259" key="2">
    <source>
        <dbReference type="Pfam" id="PF01757"/>
    </source>
</evidence>
<sequence>EFFLCFSIIRNTSRIMDTNVPPGAITSINGMRVLSMFWVILGHTFIWQLIGGLESKPGYAPAFGCMYEVRTVAFFLLVRLLVYSVGLLVAYLSFRHMEKKDGKLNLFQFYFHRFWRLTPSYMFVILFYDKMMGFLGDGPMWYLQQEPNTPCNKYWWTNLLYINNFYPTNFGLSCLDWSWYLANDMQFYVISPIILIATARFGRRGLLLTLLPLLLGSFVATAVIIGHYRLNAGLLGGGENAPQADGPNFMSYVYVKPYCRIAPYLVGMALGYLFHRHKDGPGKVPKGFYLVGWCMAFIMAVAPLYGPYSEYRKIDPKPFNRTENVFYGTFSRFSWALALAWVIFCCHTGYGGLVNKILSARFWIPLSRLTYMAYLLHPIILFAYFASFKTLMFYSDVNVSFYFLAALCVAYLCAFIVSVTIEMPMTQLEKILFKTDRKKD</sequence>
<dbReference type="HOGENOM" id="CLU_007874_0_3_1"/>
<dbReference type="InParanoid" id="A7RMF4"/>
<dbReference type="GO" id="GO:0016747">
    <property type="term" value="F:acyltransferase activity, transferring groups other than amino-acyl groups"/>
    <property type="evidence" value="ECO:0007669"/>
    <property type="project" value="InterPro"/>
</dbReference>
<dbReference type="Pfam" id="PF01757">
    <property type="entry name" value="Acyl_transf_3"/>
    <property type="match status" value="1"/>
</dbReference>
<feature type="non-terminal residue" evidence="3">
    <location>
        <position position="440"/>
    </location>
</feature>
<dbReference type="InterPro" id="IPR002656">
    <property type="entry name" value="Acyl_transf_3_dom"/>
</dbReference>
<dbReference type="EMBL" id="DS469520">
    <property type="protein sequence ID" value="EDO47332.1"/>
    <property type="molecule type" value="Genomic_DNA"/>
</dbReference>
<feature type="transmembrane region" description="Helical" evidence="1">
    <location>
        <begin position="400"/>
        <end position="421"/>
    </location>
</feature>
<feature type="transmembrane region" description="Helical" evidence="1">
    <location>
        <begin position="33"/>
        <end position="53"/>
    </location>
</feature>
<evidence type="ECO:0000313" key="3">
    <source>
        <dbReference type="EMBL" id="EDO47332.1"/>
    </source>
</evidence>
<evidence type="ECO:0000313" key="4">
    <source>
        <dbReference type="Proteomes" id="UP000001593"/>
    </source>
</evidence>
<keyword evidence="4" id="KW-1185">Reference proteome</keyword>
<name>A7RMF4_NEMVE</name>
<feature type="transmembrane region" description="Helical" evidence="1">
    <location>
        <begin position="177"/>
        <end position="199"/>
    </location>
</feature>
<gene>
    <name evidence="3" type="ORF">NEMVEDRAFT_v1g86778</name>
</gene>
<reference evidence="3 4" key="1">
    <citation type="journal article" date="2007" name="Science">
        <title>Sea anemone genome reveals ancestral eumetazoan gene repertoire and genomic organization.</title>
        <authorList>
            <person name="Putnam N.H."/>
            <person name="Srivastava M."/>
            <person name="Hellsten U."/>
            <person name="Dirks B."/>
            <person name="Chapman J."/>
            <person name="Salamov A."/>
            <person name="Terry A."/>
            <person name="Shapiro H."/>
            <person name="Lindquist E."/>
            <person name="Kapitonov V.V."/>
            <person name="Jurka J."/>
            <person name="Genikhovich G."/>
            <person name="Grigoriev I.V."/>
            <person name="Lucas S.M."/>
            <person name="Steele R.E."/>
            <person name="Finnerty J.R."/>
            <person name="Technau U."/>
            <person name="Martindale M.Q."/>
            <person name="Rokhsar D.S."/>
        </authorList>
    </citation>
    <scope>NUCLEOTIDE SEQUENCE [LARGE SCALE GENOMIC DNA]</scope>
    <source>
        <strain evidence="4">CH2 X CH6</strain>
    </source>
</reference>
<feature type="domain" description="Acyltransferase 3" evidence="2">
    <location>
        <begin position="26"/>
        <end position="418"/>
    </location>
</feature>
<evidence type="ECO:0000256" key="1">
    <source>
        <dbReference type="SAM" id="Phobius"/>
    </source>
</evidence>
<proteinExistence type="predicted"/>
<dbReference type="eggNOG" id="KOG3700">
    <property type="taxonomic scope" value="Eukaryota"/>
</dbReference>
<protein>
    <recommendedName>
        <fullName evidence="2">Acyltransferase 3 domain-containing protein</fullName>
    </recommendedName>
</protein>
<feature type="transmembrane region" description="Helical" evidence="1">
    <location>
        <begin position="206"/>
        <end position="228"/>
    </location>
</feature>
<dbReference type="PANTHER" id="PTHR11161">
    <property type="entry name" value="O-ACYLTRANSFERASE"/>
    <property type="match status" value="1"/>
</dbReference>
<keyword evidence="1" id="KW-0812">Transmembrane</keyword>
<organism evidence="3 4">
    <name type="scientific">Nematostella vectensis</name>
    <name type="common">Starlet sea anemone</name>
    <dbReference type="NCBI Taxonomy" id="45351"/>
    <lineage>
        <taxon>Eukaryota</taxon>
        <taxon>Metazoa</taxon>
        <taxon>Cnidaria</taxon>
        <taxon>Anthozoa</taxon>
        <taxon>Hexacorallia</taxon>
        <taxon>Actiniaria</taxon>
        <taxon>Edwardsiidae</taxon>
        <taxon>Nematostella</taxon>
    </lineage>
</organism>
<accession>A7RMF4</accession>